<feature type="signal peptide" evidence="1">
    <location>
        <begin position="1"/>
        <end position="24"/>
    </location>
</feature>
<feature type="chain" id="PRO_5046603900" evidence="1">
    <location>
        <begin position="25"/>
        <end position="108"/>
    </location>
</feature>
<dbReference type="Proteomes" id="UP000830401">
    <property type="component" value="Chromosome"/>
</dbReference>
<dbReference type="EMBL" id="CP095061">
    <property type="protein sequence ID" value="UOQ64545.1"/>
    <property type="molecule type" value="Genomic_DNA"/>
</dbReference>
<evidence type="ECO:0000256" key="1">
    <source>
        <dbReference type="SAM" id="SignalP"/>
    </source>
</evidence>
<evidence type="ECO:0000313" key="3">
    <source>
        <dbReference type="Proteomes" id="UP000830401"/>
    </source>
</evidence>
<proteinExistence type="predicted"/>
<gene>
    <name evidence="2" type="ORF">MUN86_13230</name>
</gene>
<protein>
    <submittedName>
        <fullName evidence="2">Uncharacterized protein</fullName>
    </submittedName>
</protein>
<name>A0ABY4G107_9BACT</name>
<organism evidence="2 3">
    <name type="scientific">Hymenobacter volaticus</name>
    <dbReference type="NCBI Taxonomy" id="2932254"/>
    <lineage>
        <taxon>Bacteria</taxon>
        <taxon>Pseudomonadati</taxon>
        <taxon>Bacteroidota</taxon>
        <taxon>Cytophagia</taxon>
        <taxon>Cytophagales</taxon>
        <taxon>Hymenobacteraceae</taxon>
        <taxon>Hymenobacter</taxon>
    </lineage>
</organism>
<evidence type="ECO:0000313" key="2">
    <source>
        <dbReference type="EMBL" id="UOQ64545.1"/>
    </source>
</evidence>
<accession>A0ABY4G107</accession>
<dbReference type="RefSeq" id="WP_245118411.1">
    <property type="nucleotide sequence ID" value="NZ_CP095061.1"/>
</dbReference>
<keyword evidence="1" id="KW-0732">Signal</keyword>
<sequence>MLRSWFSQTTLFIFFCCLGYVAQAGSGFADLKPGPHGVGFRVVQQYDYARSYKDKTDLVTGKPYLGERARPVQTLVWYPARKVVTPCGTPTTCARKPPMRYSSEPRRM</sequence>
<reference evidence="2" key="1">
    <citation type="submission" date="2022-04" db="EMBL/GenBank/DDBJ databases">
        <title>Hymenobacter sp. isolated from the air.</title>
        <authorList>
            <person name="Won M."/>
            <person name="Lee C.-M."/>
            <person name="Woen H.-Y."/>
            <person name="Kwon S.-W."/>
        </authorList>
    </citation>
    <scope>NUCLEOTIDE SEQUENCE</scope>
    <source>
        <strain evidence="2">5420S-77</strain>
    </source>
</reference>
<keyword evidence="3" id="KW-1185">Reference proteome</keyword>